<dbReference type="Pfam" id="PF03735">
    <property type="entry name" value="ENT"/>
    <property type="match status" value="1"/>
</dbReference>
<dbReference type="AlphaFoldDB" id="A0A6N2LID6"/>
<dbReference type="InterPro" id="IPR005491">
    <property type="entry name" value="ENT_dom"/>
</dbReference>
<comment type="subcellular location">
    <subcellularLocation>
        <location evidence="1">Nucleus</location>
    </subcellularLocation>
</comment>
<dbReference type="InterPro" id="IPR014002">
    <property type="entry name" value="Agenet_dom_plant"/>
</dbReference>
<dbReference type="SMART" id="SM01191">
    <property type="entry name" value="ENT"/>
    <property type="match status" value="1"/>
</dbReference>
<dbReference type="EMBL" id="CAADRP010001536">
    <property type="protein sequence ID" value="VFU39910.1"/>
    <property type="molecule type" value="Genomic_DNA"/>
</dbReference>
<dbReference type="InterPro" id="IPR036142">
    <property type="entry name" value="ENT_dom-like_sf"/>
</dbReference>
<evidence type="ECO:0000313" key="4">
    <source>
        <dbReference type="EMBL" id="VFU39910.1"/>
    </source>
</evidence>
<accession>A0A6N2LID6</accession>
<dbReference type="PANTHER" id="PTHR33432">
    <property type="entry name" value="PROTEIN EMSY-LIKE 4"/>
    <property type="match status" value="1"/>
</dbReference>
<dbReference type="GO" id="GO:0005634">
    <property type="term" value="C:nucleus"/>
    <property type="evidence" value="ECO:0007669"/>
    <property type="project" value="UniProtKB-SubCell"/>
</dbReference>
<name>A0A6N2LID6_SALVM</name>
<evidence type="ECO:0000256" key="1">
    <source>
        <dbReference type="ARBA" id="ARBA00004123"/>
    </source>
</evidence>
<keyword evidence="2" id="KW-0539">Nucleus</keyword>
<evidence type="ECO:0000256" key="2">
    <source>
        <dbReference type="ARBA" id="ARBA00023242"/>
    </source>
</evidence>
<evidence type="ECO:0000259" key="3">
    <source>
        <dbReference type="PROSITE" id="PS51138"/>
    </source>
</evidence>
<gene>
    <name evidence="4" type="ORF">SVIM_LOCUS225265</name>
</gene>
<reference evidence="4" key="1">
    <citation type="submission" date="2019-03" db="EMBL/GenBank/DDBJ databases">
        <authorList>
            <person name="Mank J."/>
            <person name="Almeida P."/>
        </authorList>
    </citation>
    <scope>NUCLEOTIDE SEQUENCE</scope>
    <source>
        <strain evidence="4">78183</strain>
    </source>
</reference>
<dbReference type="SUPFAM" id="SSF158639">
    <property type="entry name" value="ENT-like"/>
    <property type="match status" value="1"/>
</dbReference>
<protein>
    <recommendedName>
        <fullName evidence="3">ENT domain-containing protein</fullName>
    </recommendedName>
</protein>
<feature type="domain" description="ENT" evidence="3">
    <location>
        <begin position="407"/>
        <end position="467"/>
    </location>
</feature>
<organism evidence="4">
    <name type="scientific">Salix viminalis</name>
    <name type="common">Common osier</name>
    <name type="synonym">Basket willow</name>
    <dbReference type="NCBI Taxonomy" id="40686"/>
    <lineage>
        <taxon>Eukaryota</taxon>
        <taxon>Viridiplantae</taxon>
        <taxon>Streptophyta</taxon>
        <taxon>Embryophyta</taxon>
        <taxon>Tracheophyta</taxon>
        <taxon>Spermatophyta</taxon>
        <taxon>Magnoliopsida</taxon>
        <taxon>eudicotyledons</taxon>
        <taxon>Gunneridae</taxon>
        <taxon>Pentapetalae</taxon>
        <taxon>rosids</taxon>
        <taxon>fabids</taxon>
        <taxon>Malpighiales</taxon>
        <taxon>Salicaceae</taxon>
        <taxon>Saliceae</taxon>
        <taxon>Salix</taxon>
    </lineage>
</organism>
<dbReference type="PROSITE" id="PS51138">
    <property type="entry name" value="ENT"/>
    <property type="match status" value="1"/>
</dbReference>
<dbReference type="PANTHER" id="PTHR33432:SF33">
    <property type="entry name" value="OS03G0796400 PROTEIN"/>
    <property type="match status" value="1"/>
</dbReference>
<sequence>MNGPMKLIQGDKILDNTKLESGFKLVSNELIHTGKVFQTRKKSETIQIANMRKLVATSTSKPYPCSFAVVIPSPGWNFEFKLEKLLNHEVQRRKFGGGFKKTPWATWVVVSRQCSFGRWQIRYRSLSDNKGEPIMEKVREEDVRPQPPQKKRRRWMAGDVAEIFDFQCWREGKIAKVLNNNLFVVRLLGSIQLKEFHGSSVRVQQAWHNNNWSVIGKVAQNKEYTKKFADNKSKHPGSLVRRVPVSVTREGPCLREKDEQKHVKDGQHNVKMDLDRHHLQRSSKDLVSCMEGCHKQLVPNLPFFEGADNIISPEKLIVDEKLKGSIKMNAKMVKETTELLYTSSNALLTEDSNQSSVASCSSNGFADSSSHNFQTPLDNASHESDAGSSFLSFSFIKRLTPYFEQKLEAEIHELEFHAYRSTVQALYASGPLSWEQESLLTNLRLSLHISDEEHLLHLRQLLSTQVL</sequence>
<dbReference type="GO" id="GO:0050832">
    <property type="term" value="P:defense response to fungus"/>
    <property type="evidence" value="ECO:0007669"/>
    <property type="project" value="InterPro"/>
</dbReference>
<proteinExistence type="predicted"/>
<dbReference type="Gene3D" id="1.10.1240.40">
    <property type="entry name" value="ENT domain"/>
    <property type="match status" value="1"/>
</dbReference>
<dbReference type="InterPro" id="IPR033485">
    <property type="entry name" value="EMSY-LIKE_plant"/>
</dbReference>
<dbReference type="SMART" id="SM00743">
    <property type="entry name" value="Agenet"/>
    <property type="match status" value="1"/>
</dbReference>